<dbReference type="PANTHER" id="PTHR30055">
    <property type="entry name" value="HTH-TYPE TRANSCRIPTIONAL REGULATOR RUTR"/>
    <property type="match status" value="1"/>
</dbReference>
<keyword evidence="1 2" id="KW-0238">DNA-binding</keyword>
<organism evidence="4 5">
    <name type="scientific">Paraburkholderia fungorum</name>
    <dbReference type="NCBI Taxonomy" id="134537"/>
    <lineage>
        <taxon>Bacteria</taxon>
        <taxon>Pseudomonadati</taxon>
        <taxon>Pseudomonadota</taxon>
        <taxon>Betaproteobacteria</taxon>
        <taxon>Burkholderiales</taxon>
        <taxon>Burkholderiaceae</taxon>
        <taxon>Paraburkholderia</taxon>
    </lineage>
</organism>
<dbReference type="RefSeq" id="WP_074774339.1">
    <property type="nucleotide sequence ID" value="NZ_FNKP01000004.1"/>
</dbReference>
<evidence type="ECO:0000259" key="3">
    <source>
        <dbReference type="PROSITE" id="PS50977"/>
    </source>
</evidence>
<dbReference type="Gene3D" id="1.10.357.10">
    <property type="entry name" value="Tetracycline Repressor, domain 2"/>
    <property type="match status" value="1"/>
</dbReference>
<accession>A0A1H1JXN7</accession>
<evidence type="ECO:0000256" key="1">
    <source>
        <dbReference type="ARBA" id="ARBA00023125"/>
    </source>
</evidence>
<dbReference type="Pfam" id="PF00440">
    <property type="entry name" value="TetR_N"/>
    <property type="match status" value="1"/>
</dbReference>
<dbReference type="Pfam" id="PF14246">
    <property type="entry name" value="TetR_C_7"/>
    <property type="match status" value="1"/>
</dbReference>
<protein>
    <submittedName>
        <fullName evidence="4">Transcriptional regulator, TetR family</fullName>
    </submittedName>
</protein>
<dbReference type="SUPFAM" id="SSF46689">
    <property type="entry name" value="Homeodomain-like"/>
    <property type="match status" value="1"/>
</dbReference>
<sequence>MKVWSTDHPKAKLMARKRGDILAAAKASFLATGYGGTSMESIAKTANVSIMTLYRHAENKDDLFAAVISNACAPVDEAERAELEGILRMPLPQALVESAIHMQKVLVEDDNIALLRVVVAEAPRFPQLAELAYAGFIGRLEDRTAWMLSEIPQTSGLTERERRRLGGLFVERIVGPELLCALLGLRGPTGGDQRRRAERARDDVLREMNIS</sequence>
<dbReference type="PRINTS" id="PR00455">
    <property type="entry name" value="HTHTETR"/>
</dbReference>
<dbReference type="InterPro" id="IPR001647">
    <property type="entry name" value="HTH_TetR"/>
</dbReference>
<keyword evidence="5" id="KW-1185">Reference proteome</keyword>
<gene>
    <name evidence="4" type="ORF">SAMN05443245_7515</name>
</gene>
<reference evidence="5" key="1">
    <citation type="submission" date="2016-10" db="EMBL/GenBank/DDBJ databases">
        <authorList>
            <person name="Varghese N."/>
            <person name="Submissions S."/>
        </authorList>
    </citation>
    <scope>NUCLEOTIDE SEQUENCE [LARGE SCALE GENOMIC DNA]</scope>
    <source>
        <strain evidence="5">GAS106B</strain>
    </source>
</reference>
<dbReference type="AlphaFoldDB" id="A0A1H1JXN7"/>
<dbReference type="GO" id="GO:0000976">
    <property type="term" value="F:transcription cis-regulatory region binding"/>
    <property type="evidence" value="ECO:0007669"/>
    <property type="project" value="TreeGrafter"/>
</dbReference>
<evidence type="ECO:0000256" key="2">
    <source>
        <dbReference type="PROSITE-ProRule" id="PRU00335"/>
    </source>
</evidence>
<dbReference type="GO" id="GO:0003700">
    <property type="term" value="F:DNA-binding transcription factor activity"/>
    <property type="evidence" value="ECO:0007669"/>
    <property type="project" value="TreeGrafter"/>
</dbReference>
<dbReference type="PROSITE" id="PS50977">
    <property type="entry name" value="HTH_TETR_2"/>
    <property type="match status" value="1"/>
</dbReference>
<feature type="domain" description="HTH tetR-type" evidence="3">
    <location>
        <begin position="15"/>
        <end position="75"/>
    </location>
</feature>
<dbReference type="InterPro" id="IPR050109">
    <property type="entry name" value="HTH-type_TetR-like_transc_reg"/>
</dbReference>
<feature type="DNA-binding region" description="H-T-H motif" evidence="2">
    <location>
        <begin position="38"/>
        <end position="57"/>
    </location>
</feature>
<dbReference type="Proteomes" id="UP000183487">
    <property type="component" value="Unassembled WGS sequence"/>
</dbReference>
<dbReference type="InterPro" id="IPR039536">
    <property type="entry name" value="TetR_C_Proteobacteria"/>
</dbReference>
<dbReference type="EMBL" id="FNKP01000004">
    <property type="protein sequence ID" value="SDR54818.1"/>
    <property type="molecule type" value="Genomic_DNA"/>
</dbReference>
<evidence type="ECO:0000313" key="4">
    <source>
        <dbReference type="EMBL" id="SDR54818.1"/>
    </source>
</evidence>
<name>A0A1H1JXN7_9BURK</name>
<dbReference type="PANTHER" id="PTHR30055:SF146">
    <property type="entry name" value="HTH-TYPE TRANSCRIPTIONAL DUAL REGULATOR CECR"/>
    <property type="match status" value="1"/>
</dbReference>
<evidence type="ECO:0000313" key="5">
    <source>
        <dbReference type="Proteomes" id="UP000183487"/>
    </source>
</evidence>
<proteinExistence type="predicted"/>
<dbReference type="InterPro" id="IPR009057">
    <property type="entry name" value="Homeodomain-like_sf"/>
</dbReference>